<dbReference type="Pfam" id="PF13419">
    <property type="entry name" value="HAD_2"/>
    <property type="match status" value="1"/>
</dbReference>
<proteinExistence type="predicted"/>
<dbReference type="InterPro" id="IPR023198">
    <property type="entry name" value="PGP-like_dom2"/>
</dbReference>
<dbReference type="InterPro" id="IPR036412">
    <property type="entry name" value="HAD-like_sf"/>
</dbReference>
<accession>A0ABM8NU61</accession>
<keyword evidence="2" id="KW-1185">Reference proteome</keyword>
<dbReference type="Proteomes" id="UP000656319">
    <property type="component" value="Unassembled WGS sequence"/>
</dbReference>
<protein>
    <submittedName>
        <fullName evidence="1">Validoxylamine A 7'-phosphate phosphatase</fullName>
        <ecNumber evidence="1">3.1.3.101</ecNumber>
    </submittedName>
</protein>
<organism evidence="1 2">
    <name type="scientific">Paraburkholderia hiiakae</name>
    <dbReference type="NCBI Taxonomy" id="1081782"/>
    <lineage>
        <taxon>Bacteria</taxon>
        <taxon>Pseudomonadati</taxon>
        <taxon>Pseudomonadota</taxon>
        <taxon>Betaproteobacteria</taxon>
        <taxon>Burkholderiales</taxon>
        <taxon>Burkholderiaceae</taxon>
        <taxon>Paraburkholderia</taxon>
    </lineage>
</organism>
<dbReference type="RefSeq" id="WP_201697663.1">
    <property type="nucleotide sequence ID" value="NZ_CAJHCQ010000010.1"/>
</dbReference>
<dbReference type="GO" id="GO:0016787">
    <property type="term" value="F:hydrolase activity"/>
    <property type="evidence" value="ECO:0007669"/>
    <property type="project" value="UniProtKB-KW"/>
</dbReference>
<dbReference type="InterPro" id="IPR006439">
    <property type="entry name" value="HAD-SF_hydro_IA"/>
</dbReference>
<dbReference type="NCBIfam" id="TIGR01509">
    <property type="entry name" value="HAD-SF-IA-v3"/>
    <property type="match status" value="1"/>
</dbReference>
<dbReference type="PRINTS" id="PR00413">
    <property type="entry name" value="HADHALOGNASE"/>
</dbReference>
<evidence type="ECO:0000313" key="2">
    <source>
        <dbReference type="Proteomes" id="UP000656319"/>
    </source>
</evidence>
<dbReference type="Gene3D" id="3.40.50.1000">
    <property type="entry name" value="HAD superfamily/HAD-like"/>
    <property type="match status" value="1"/>
</dbReference>
<dbReference type="SFLD" id="SFLDG01135">
    <property type="entry name" value="C1.5.6:_HAD__Beta-PGM__Phospha"/>
    <property type="match status" value="1"/>
</dbReference>
<reference evidence="1 2" key="1">
    <citation type="submission" date="2020-10" db="EMBL/GenBank/DDBJ databases">
        <authorList>
            <person name="Peeters C."/>
        </authorList>
    </citation>
    <scope>NUCLEOTIDE SEQUENCE [LARGE SCALE GENOMIC DNA]</scope>
    <source>
        <strain evidence="1 2">LMG 27952</strain>
    </source>
</reference>
<dbReference type="Gene3D" id="1.10.150.240">
    <property type="entry name" value="Putative phosphatase, domain 2"/>
    <property type="match status" value="1"/>
</dbReference>
<dbReference type="SUPFAM" id="SSF56784">
    <property type="entry name" value="HAD-like"/>
    <property type="match status" value="1"/>
</dbReference>
<dbReference type="PANTHER" id="PTHR18901:SF38">
    <property type="entry name" value="PSEUDOURIDINE-5'-PHOSPHATASE"/>
    <property type="match status" value="1"/>
</dbReference>
<gene>
    <name evidence="1" type="primary">vldH</name>
    <name evidence="1" type="ORF">LMG27952_04038</name>
</gene>
<evidence type="ECO:0000313" key="1">
    <source>
        <dbReference type="EMBL" id="CAD6543426.1"/>
    </source>
</evidence>
<comment type="caution">
    <text evidence="1">The sequence shown here is derived from an EMBL/GenBank/DDBJ whole genome shotgun (WGS) entry which is preliminary data.</text>
</comment>
<dbReference type="EMBL" id="CAJHCQ010000010">
    <property type="protein sequence ID" value="CAD6543426.1"/>
    <property type="molecule type" value="Genomic_DNA"/>
</dbReference>
<dbReference type="EC" id="3.1.3.101" evidence="1"/>
<dbReference type="SFLD" id="SFLDS00003">
    <property type="entry name" value="Haloacid_Dehalogenase"/>
    <property type="match status" value="1"/>
</dbReference>
<keyword evidence="1" id="KW-0378">Hydrolase</keyword>
<dbReference type="InterPro" id="IPR041492">
    <property type="entry name" value="HAD_2"/>
</dbReference>
<dbReference type="PANTHER" id="PTHR18901">
    <property type="entry name" value="2-DEOXYGLUCOSE-6-PHOSPHATE PHOSPHATASE 2"/>
    <property type="match status" value="1"/>
</dbReference>
<name>A0ABM8NU61_9BURK</name>
<dbReference type="InterPro" id="IPR023214">
    <property type="entry name" value="HAD_sf"/>
</dbReference>
<sequence length="223" mass="24244">MFSAAIFDMDGLLIDSERTIMNTWIAVGRELGVHIRPEDYVEIIGRSLQECHAMLATMFGTEPVFREALTRARQRLQSPTTPPRYPLKPGVHALLATLSKAGVSCAVASSSSGEEIRTRLARVGVLDFFEAIAGGDEVSRGKPDPAVYELAVSRLRKSPSDCLAFEDSENGVLAAHRAGIRVVTVPDLKQPSVEVIGISLTMLESLDQAIERVSAWFGKDHPA</sequence>
<dbReference type="SFLD" id="SFLDG01129">
    <property type="entry name" value="C1.5:_HAD__Beta-PGM__Phosphata"/>
    <property type="match status" value="1"/>
</dbReference>